<dbReference type="AlphaFoldDB" id="A1SW91"/>
<feature type="transmembrane region" description="Helical" evidence="3">
    <location>
        <begin position="298"/>
        <end position="321"/>
    </location>
</feature>
<dbReference type="eggNOG" id="COG3170">
    <property type="taxonomic scope" value="Bacteria"/>
</dbReference>
<feature type="region of interest" description="Disordered" evidence="2">
    <location>
        <begin position="165"/>
        <end position="190"/>
    </location>
</feature>
<dbReference type="STRING" id="357804.Ping_1988"/>
<evidence type="ECO:0000256" key="4">
    <source>
        <dbReference type="SAM" id="SignalP"/>
    </source>
</evidence>
<organism evidence="5 6">
    <name type="scientific">Psychromonas ingrahamii (strain DSM 17664 / CCUG 51855 / 37)</name>
    <dbReference type="NCBI Taxonomy" id="357804"/>
    <lineage>
        <taxon>Bacteria</taxon>
        <taxon>Pseudomonadati</taxon>
        <taxon>Pseudomonadota</taxon>
        <taxon>Gammaproteobacteria</taxon>
        <taxon>Alteromonadales</taxon>
        <taxon>Psychromonadaceae</taxon>
        <taxon>Psychromonas</taxon>
    </lineage>
</organism>
<dbReference type="HOGENOM" id="CLU_860161_0_0_6"/>
<keyword evidence="4" id="KW-0732">Signal</keyword>
<keyword evidence="3" id="KW-0812">Transmembrane</keyword>
<reference evidence="5 6" key="1">
    <citation type="submission" date="2007-01" db="EMBL/GenBank/DDBJ databases">
        <title>Complete sequence of Psychromonas ingrahamii 37.</title>
        <authorList>
            <consortium name="US DOE Joint Genome Institute"/>
            <person name="Copeland A."/>
            <person name="Lucas S."/>
            <person name="Lapidus A."/>
            <person name="Barry K."/>
            <person name="Detter J.C."/>
            <person name="Glavina del Rio T."/>
            <person name="Hammon N."/>
            <person name="Israni S."/>
            <person name="Dalin E."/>
            <person name="Tice H."/>
            <person name="Pitluck S."/>
            <person name="Thompson L.S."/>
            <person name="Brettin T."/>
            <person name="Bruce D."/>
            <person name="Han C."/>
            <person name="Tapia R."/>
            <person name="Schmutz J."/>
            <person name="Larimer F."/>
            <person name="Land M."/>
            <person name="Hauser L."/>
            <person name="Kyrpides N."/>
            <person name="Ivanova N."/>
            <person name="Staley J."/>
            <person name="Richardson P."/>
        </authorList>
    </citation>
    <scope>NUCLEOTIDE SEQUENCE [LARGE SCALE GENOMIC DNA]</scope>
    <source>
        <strain evidence="5 6">37</strain>
    </source>
</reference>
<dbReference type="NCBIfam" id="TIGR03505">
    <property type="entry name" value="FimV_core"/>
    <property type="match status" value="1"/>
</dbReference>
<keyword evidence="3" id="KW-1133">Transmembrane helix</keyword>
<evidence type="ECO:0000313" key="6">
    <source>
        <dbReference type="Proteomes" id="UP000000639"/>
    </source>
</evidence>
<feature type="coiled-coil region" evidence="1">
    <location>
        <begin position="204"/>
        <end position="245"/>
    </location>
</feature>
<feature type="signal peptide" evidence="4">
    <location>
        <begin position="1"/>
        <end position="23"/>
    </location>
</feature>
<evidence type="ECO:0000256" key="2">
    <source>
        <dbReference type="SAM" id="MobiDB-lite"/>
    </source>
</evidence>
<dbReference type="Proteomes" id="UP000000639">
    <property type="component" value="Chromosome"/>
</dbReference>
<dbReference type="RefSeq" id="WP_011770316.1">
    <property type="nucleotide sequence ID" value="NC_008709.1"/>
</dbReference>
<proteinExistence type="predicted"/>
<evidence type="ECO:0000256" key="3">
    <source>
        <dbReference type="SAM" id="Phobius"/>
    </source>
</evidence>
<dbReference type="EMBL" id="CP000510">
    <property type="protein sequence ID" value="ABM03756.1"/>
    <property type="molecule type" value="Genomic_DNA"/>
</dbReference>
<keyword evidence="3" id="KW-0472">Membrane</keyword>
<keyword evidence="1" id="KW-0175">Coiled coil</keyword>
<keyword evidence="6" id="KW-1185">Reference proteome</keyword>
<feature type="compositionally biased region" description="Polar residues" evidence="2">
    <location>
        <begin position="172"/>
        <end position="190"/>
    </location>
</feature>
<dbReference type="InterPro" id="IPR020012">
    <property type="entry name" value="LysM_FimV"/>
</dbReference>
<protein>
    <submittedName>
        <fullName evidence="5">Tfp pilus assembly protein FimV-like protein</fullName>
    </submittedName>
</protein>
<accession>A1SW91</accession>
<evidence type="ECO:0000256" key="1">
    <source>
        <dbReference type="SAM" id="Coils"/>
    </source>
</evidence>
<feature type="chain" id="PRO_5002637120" evidence="4">
    <location>
        <begin position="24"/>
        <end position="323"/>
    </location>
</feature>
<dbReference type="KEGG" id="pin:Ping_1988"/>
<gene>
    <name evidence="5" type="ordered locus">Ping_1988</name>
</gene>
<dbReference type="OrthoDB" id="5298707at2"/>
<evidence type="ECO:0000313" key="5">
    <source>
        <dbReference type="EMBL" id="ABM03756.1"/>
    </source>
</evidence>
<name>A1SW91_PSYIN</name>
<sequence length="323" mass="35827">MKRLLLIFTCCSPLVLFPAISFALDSTISTAQEMPSYKKYGPIRYNESLWSVSTKLRPNSSVSIQQTLLAIYKLNPDAFVAADINNFIEDAMINVPTYTFIKKQSHQDAINLINNFSGKSKTATKSVAIAKSKKVIIIKSPSLSKQATVTIVDTGDQSLTASLIDKKHLPDPNSSVSPASEYGNDQQNNLKTDNIKNTLLEQPKDQLFEKIKALEDELTIVNEQLADATKTNEEFKTRLQQLIDKIDILKPKIEDESAAQLTLLKLLNQSKPEPNSAQQSVINRTGVNDQKGSWIKIVLSNLLLITGGVLLLIALIFSLVLRR</sequence>